<dbReference type="KEGG" id="xce:Xcel_3034"/>
<reference evidence="3" key="1">
    <citation type="submission" date="2009-11" db="EMBL/GenBank/DDBJ databases">
        <title>The complete chromosome of Xylanimonas cellulosilytica DSM 15894.</title>
        <authorList>
            <consortium name="US DOE Joint Genome Institute (JGI-PGF)"/>
            <person name="Lucas S."/>
            <person name="Copeland A."/>
            <person name="Lapidus A."/>
            <person name="Glavina del Rio T."/>
            <person name="Dalin E."/>
            <person name="Tice H."/>
            <person name="Bruce D."/>
            <person name="Goodwin L."/>
            <person name="Pitluck S."/>
            <person name="Kyrpides N."/>
            <person name="Mavromatis K."/>
            <person name="Ivanova N."/>
            <person name="Mikhailova N."/>
            <person name="Foster B."/>
            <person name="Clum A."/>
            <person name="Brettin T."/>
            <person name="Detter J.C."/>
            <person name="Han C."/>
            <person name="Larimer F."/>
            <person name="Land M."/>
            <person name="Hauser L."/>
            <person name="Markowitz V."/>
            <person name="Cheng J.F."/>
            <person name="Hugenholtz P."/>
            <person name="Woyke T."/>
            <person name="Wu D."/>
            <person name="Gehrich-Schroeter G."/>
            <person name="Schneider S."/>
            <person name="Pukall S.R."/>
            <person name="Klenk H.P."/>
            <person name="Eisen J.A."/>
        </authorList>
    </citation>
    <scope>NUCLEOTIDE SEQUENCE [LARGE SCALE GENOMIC DNA]</scope>
    <source>
        <strain evidence="3">DSM 15894 / CECT 5975 / LMG 20990 / XIL07</strain>
    </source>
</reference>
<dbReference type="EMBL" id="CP001821">
    <property type="protein sequence ID" value="ACZ32040.1"/>
    <property type="molecule type" value="Genomic_DNA"/>
</dbReference>
<feature type="transmembrane region" description="Helical" evidence="1">
    <location>
        <begin position="98"/>
        <end position="115"/>
    </location>
</feature>
<feature type="transmembrane region" description="Helical" evidence="1">
    <location>
        <begin position="49"/>
        <end position="67"/>
    </location>
</feature>
<keyword evidence="3" id="KW-1185">Reference proteome</keyword>
<feature type="transmembrane region" description="Helical" evidence="1">
    <location>
        <begin position="241"/>
        <end position="264"/>
    </location>
</feature>
<dbReference type="Proteomes" id="UP000002255">
    <property type="component" value="Chromosome"/>
</dbReference>
<evidence type="ECO:0000313" key="2">
    <source>
        <dbReference type="EMBL" id="ACZ32040.1"/>
    </source>
</evidence>
<keyword evidence="1" id="KW-0472">Membrane</keyword>
<accession>D1BZR2</accession>
<name>D1BZR2_XYLCX</name>
<keyword evidence="1" id="KW-0812">Transmembrane</keyword>
<dbReference type="HOGENOM" id="CLU_083577_0_0_11"/>
<feature type="transmembrane region" description="Helical" evidence="1">
    <location>
        <begin position="209"/>
        <end position="229"/>
    </location>
</feature>
<dbReference type="STRING" id="446471.Xcel_3034"/>
<feature type="transmembrane region" description="Helical" evidence="1">
    <location>
        <begin position="183"/>
        <end position="203"/>
    </location>
</feature>
<evidence type="ECO:0000313" key="3">
    <source>
        <dbReference type="Proteomes" id="UP000002255"/>
    </source>
</evidence>
<keyword evidence="1" id="KW-1133">Transmembrane helix</keyword>
<gene>
    <name evidence="2" type="ordered locus">Xcel_3034</name>
</gene>
<feature type="transmembrane region" description="Helical" evidence="1">
    <location>
        <begin position="127"/>
        <end position="149"/>
    </location>
</feature>
<proteinExistence type="predicted"/>
<sequence>MCHGSVRGREETGRSAILVLVSLSTRAVTTAVLSAAVAGAAYVGEVPTVGVIVLLVALLAIGWPDLLDAPARGGATIVVLGAGLGGAAVAWRTQGEPVLRHLPIVVAMALVLAFLAEMLRRDGRPRLVESVTGTVAGAFVAAAAAGWIATVRSVGGASLVVTAAVAIAVAAVVSALAAARGWLGALLAVAAAAVAGAAAGAVVPDVEPLTGLVAGVTGGLGVGAMRVLLERVPQVRGRRAGLAAASVPIAVGGMLVFAVGRVLLG</sequence>
<evidence type="ECO:0000256" key="1">
    <source>
        <dbReference type="SAM" id="Phobius"/>
    </source>
</evidence>
<feature type="transmembrane region" description="Helical" evidence="1">
    <location>
        <begin position="155"/>
        <end position="176"/>
    </location>
</feature>
<dbReference type="AlphaFoldDB" id="D1BZR2"/>
<dbReference type="eggNOG" id="ENOG5032UDI">
    <property type="taxonomic scope" value="Bacteria"/>
</dbReference>
<reference evidence="2 3" key="2">
    <citation type="journal article" date="2010" name="Stand. Genomic Sci.">
        <title>Complete genome sequence of Xylanimonas cellulosilytica type strain (XIL07).</title>
        <authorList>
            <person name="Foster B."/>
            <person name="Pukall R."/>
            <person name="Abt B."/>
            <person name="Nolan M."/>
            <person name="Glavina Del Rio T."/>
            <person name="Chen F."/>
            <person name="Lucas S."/>
            <person name="Tice H."/>
            <person name="Pitluck S."/>
            <person name="Cheng J.-F."/>
            <person name="Chertkov O."/>
            <person name="Brettin T."/>
            <person name="Han C."/>
            <person name="Detter J.C."/>
            <person name="Bruce D."/>
            <person name="Goodwin L."/>
            <person name="Ivanova N."/>
            <person name="Mavromatis K."/>
            <person name="Pati A."/>
            <person name="Mikhailova N."/>
            <person name="Chen A."/>
            <person name="Palaniappan K."/>
            <person name="Land M."/>
            <person name="Hauser L."/>
            <person name="Chang Y.-J."/>
            <person name="Jeffries C.D."/>
            <person name="Chain P."/>
            <person name="Rohde M."/>
            <person name="Goeker M."/>
            <person name="Bristow J."/>
            <person name="Eisen J.A."/>
            <person name="Markowitz V."/>
            <person name="Hugenholtz P."/>
            <person name="Kyrpides N.C."/>
            <person name="Klenk H.-P."/>
            <person name="Lapidus A."/>
        </authorList>
    </citation>
    <scope>NUCLEOTIDE SEQUENCE [LARGE SCALE GENOMIC DNA]</scope>
    <source>
        <strain evidence="3">DSM 15894 / CECT 5975 / LMG 20990 / XIL07</strain>
    </source>
</reference>
<organism evidence="2 3">
    <name type="scientific">Xylanimonas cellulosilytica (strain DSM 15894 / JCM 12276 / CECT 5975 / KCTC 9989 / LMG 20990 / NBRC 107835 / XIL07)</name>
    <dbReference type="NCBI Taxonomy" id="446471"/>
    <lineage>
        <taxon>Bacteria</taxon>
        <taxon>Bacillati</taxon>
        <taxon>Actinomycetota</taxon>
        <taxon>Actinomycetes</taxon>
        <taxon>Micrococcales</taxon>
        <taxon>Promicromonosporaceae</taxon>
        <taxon>Xylanimonas</taxon>
    </lineage>
</organism>
<feature type="transmembrane region" description="Helical" evidence="1">
    <location>
        <begin position="17"/>
        <end position="43"/>
    </location>
</feature>
<feature type="transmembrane region" description="Helical" evidence="1">
    <location>
        <begin position="74"/>
        <end position="92"/>
    </location>
</feature>
<protein>
    <submittedName>
        <fullName evidence="2">Uncharacterized protein</fullName>
    </submittedName>
</protein>